<evidence type="ECO:0000313" key="2">
    <source>
        <dbReference type="EMBL" id="PTU24514.1"/>
    </source>
</evidence>
<dbReference type="RefSeq" id="XP_040755906.1">
    <property type="nucleotide sequence ID" value="XM_040896326.1"/>
</dbReference>
<evidence type="ECO:0000313" key="3">
    <source>
        <dbReference type="Proteomes" id="UP000244073"/>
    </source>
</evidence>
<reference evidence="2 3" key="1">
    <citation type="journal article" date="2018" name="Proc. Natl. Acad. Sci. U.S.A.">
        <title>Linking secondary metabolites to gene clusters through genome sequencing of six diverse Aspergillus species.</title>
        <authorList>
            <person name="Kaerboelling I."/>
            <person name="Vesth T.C."/>
            <person name="Frisvad J.C."/>
            <person name="Nybo J.L."/>
            <person name="Theobald S."/>
            <person name="Kuo A."/>
            <person name="Bowyer P."/>
            <person name="Matsuda Y."/>
            <person name="Mondo S."/>
            <person name="Lyhne E.K."/>
            <person name="Kogle M.E."/>
            <person name="Clum A."/>
            <person name="Lipzen A."/>
            <person name="Salamov A."/>
            <person name="Ngan C.Y."/>
            <person name="Daum C."/>
            <person name="Chiniquy J."/>
            <person name="Barry K."/>
            <person name="LaButti K."/>
            <person name="Haridas S."/>
            <person name="Simmons B.A."/>
            <person name="Magnuson J.K."/>
            <person name="Mortensen U.H."/>
            <person name="Larsen T.O."/>
            <person name="Grigoriev I.V."/>
            <person name="Baker S.E."/>
            <person name="Andersen M.R."/>
        </authorList>
    </citation>
    <scope>NUCLEOTIDE SEQUENCE [LARGE SCALE GENOMIC DNA]</scope>
    <source>
        <strain evidence="2 3">IBT 24754</strain>
    </source>
</reference>
<dbReference type="GeneID" id="63813208"/>
<keyword evidence="1" id="KW-1133">Transmembrane helix</keyword>
<comment type="caution">
    <text evidence="2">The sequence shown here is derived from an EMBL/GenBank/DDBJ whole genome shotgun (WGS) entry which is preliminary data.</text>
</comment>
<dbReference type="Proteomes" id="UP000244073">
    <property type="component" value="Unassembled WGS sequence"/>
</dbReference>
<accession>A0A2T5M7K9</accession>
<protein>
    <submittedName>
        <fullName evidence="2">Uncharacterized protein</fullName>
    </submittedName>
</protein>
<gene>
    <name evidence="2" type="ORF">P175DRAFT_0497648</name>
</gene>
<proteinExistence type="predicted"/>
<dbReference type="EMBL" id="MSFN02000001">
    <property type="protein sequence ID" value="PTU24514.1"/>
    <property type="molecule type" value="Genomic_DNA"/>
</dbReference>
<keyword evidence="1" id="KW-0812">Transmembrane</keyword>
<name>A0A2T5M7K9_9EURO</name>
<dbReference type="VEuPathDB" id="FungiDB:P175DRAFT_0497648"/>
<dbReference type="AlphaFoldDB" id="A0A2T5M7K9"/>
<evidence type="ECO:0000256" key="1">
    <source>
        <dbReference type="SAM" id="Phobius"/>
    </source>
</evidence>
<keyword evidence="1" id="KW-0472">Membrane</keyword>
<feature type="transmembrane region" description="Helical" evidence="1">
    <location>
        <begin position="44"/>
        <end position="62"/>
    </location>
</feature>
<sequence length="80" mass="8834">MVLARAAIVRASVRGINAIGRNPTQQIGRRTYAAAYKTRKTSDMPWMLISVAVAGPGVWYLYEPRPAKTGHHESHGDEKT</sequence>
<dbReference type="OrthoDB" id="4590707at2759"/>
<organism evidence="2 3">
    <name type="scientific">Aspergillus ochraceoroseus IBT 24754</name>
    <dbReference type="NCBI Taxonomy" id="1392256"/>
    <lineage>
        <taxon>Eukaryota</taxon>
        <taxon>Fungi</taxon>
        <taxon>Dikarya</taxon>
        <taxon>Ascomycota</taxon>
        <taxon>Pezizomycotina</taxon>
        <taxon>Eurotiomycetes</taxon>
        <taxon>Eurotiomycetidae</taxon>
        <taxon>Eurotiales</taxon>
        <taxon>Aspergillaceae</taxon>
        <taxon>Aspergillus</taxon>
        <taxon>Aspergillus subgen. Nidulantes</taxon>
    </lineage>
</organism>